<accession>A0A7S1FTH7</accession>
<gene>
    <name evidence="2" type="ORF">CHYS00102_LOCUS14333</name>
</gene>
<sequence>MYPVERSISAARNEEDGGSTTIAQRRDRSSPSGDVDIGDFATLDNGGGGGWVSGRRFFGGRPLFFFGRSTGSSLGVASREAGGKKFWARRGGTDGRTEKMNASECLKKNTEVEKKRRLASS</sequence>
<reference evidence="2" key="1">
    <citation type="submission" date="2021-01" db="EMBL/GenBank/DDBJ databases">
        <authorList>
            <person name="Corre E."/>
            <person name="Pelletier E."/>
            <person name="Niang G."/>
            <person name="Scheremetjew M."/>
            <person name="Finn R."/>
            <person name="Kale V."/>
            <person name="Holt S."/>
            <person name="Cochrane G."/>
            <person name="Meng A."/>
            <person name="Brown T."/>
            <person name="Cohen L."/>
        </authorList>
    </citation>
    <scope>NUCLEOTIDE SEQUENCE</scope>
    <source>
        <strain evidence="2">308</strain>
    </source>
</reference>
<protein>
    <submittedName>
        <fullName evidence="2">Uncharacterized protein</fullName>
    </submittedName>
</protein>
<proteinExistence type="predicted"/>
<evidence type="ECO:0000313" key="2">
    <source>
        <dbReference type="EMBL" id="CAD8887135.1"/>
    </source>
</evidence>
<name>A0A7S1FTH7_9STRA</name>
<feature type="region of interest" description="Disordered" evidence="1">
    <location>
        <begin position="1"/>
        <end position="49"/>
    </location>
</feature>
<organism evidence="2">
    <name type="scientific">Corethron hystrix</name>
    <dbReference type="NCBI Taxonomy" id="216773"/>
    <lineage>
        <taxon>Eukaryota</taxon>
        <taxon>Sar</taxon>
        <taxon>Stramenopiles</taxon>
        <taxon>Ochrophyta</taxon>
        <taxon>Bacillariophyta</taxon>
        <taxon>Coscinodiscophyceae</taxon>
        <taxon>Corethrophycidae</taxon>
        <taxon>Corethrales</taxon>
        <taxon>Corethraceae</taxon>
        <taxon>Corethron</taxon>
    </lineage>
</organism>
<dbReference type="AlphaFoldDB" id="A0A7S1FTH7"/>
<dbReference type="EMBL" id="HBFR01019899">
    <property type="protein sequence ID" value="CAD8887135.1"/>
    <property type="molecule type" value="Transcribed_RNA"/>
</dbReference>
<evidence type="ECO:0000256" key="1">
    <source>
        <dbReference type="SAM" id="MobiDB-lite"/>
    </source>
</evidence>